<dbReference type="GO" id="GO:0006352">
    <property type="term" value="P:DNA-templated transcription initiation"/>
    <property type="evidence" value="ECO:0007669"/>
    <property type="project" value="InterPro"/>
</dbReference>
<sequence>MTTAGDVVAEAVEAAHRAHWPVLVATTVRLLRDLDAAEDCVQDAFAAAVRTWRTDGV</sequence>
<proteinExistence type="predicted"/>
<feature type="non-terminal residue" evidence="2">
    <location>
        <position position="57"/>
    </location>
</feature>
<name>A0A323V9X3_9ACTN</name>
<accession>A0A323V9X3</accession>
<dbReference type="InterPro" id="IPR013325">
    <property type="entry name" value="RNA_pol_sigma_r2"/>
</dbReference>
<evidence type="ECO:0000313" key="3">
    <source>
        <dbReference type="Proteomes" id="UP000247602"/>
    </source>
</evidence>
<dbReference type="SUPFAM" id="SSF88946">
    <property type="entry name" value="Sigma2 domain of RNA polymerase sigma factors"/>
    <property type="match status" value="1"/>
</dbReference>
<dbReference type="Proteomes" id="UP000247602">
    <property type="component" value="Unassembled WGS sequence"/>
</dbReference>
<dbReference type="EMBL" id="QKNV01000084">
    <property type="protein sequence ID" value="PZA21515.1"/>
    <property type="molecule type" value="Genomic_DNA"/>
</dbReference>
<evidence type="ECO:0000259" key="1">
    <source>
        <dbReference type="Pfam" id="PF04542"/>
    </source>
</evidence>
<evidence type="ECO:0000313" key="2">
    <source>
        <dbReference type="EMBL" id="PZA21515.1"/>
    </source>
</evidence>
<dbReference type="Gene3D" id="1.10.1740.10">
    <property type="match status" value="1"/>
</dbReference>
<keyword evidence="3" id="KW-1185">Reference proteome</keyword>
<dbReference type="AlphaFoldDB" id="A0A323V9X3"/>
<dbReference type="GO" id="GO:0003700">
    <property type="term" value="F:DNA-binding transcription factor activity"/>
    <property type="evidence" value="ECO:0007669"/>
    <property type="project" value="InterPro"/>
</dbReference>
<gene>
    <name evidence="2" type="ORF">DMO24_09930</name>
</gene>
<protein>
    <submittedName>
        <fullName evidence="2">RNA polymerase sigma factor</fullName>
    </submittedName>
</protein>
<feature type="domain" description="RNA polymerase sigma-70 region 2" evidence="1">
    <location>
        <begin position="17"/>
        <end position="53"/>
    </location>
</feature>
<dbReference type="Pfam" id="PF04542">
    <property type="entry name" value="Sigma70_r2"/>
    <property type="match status" value="1"/>
</dbReference>
<dbReference type="InterPro" id="IPR007627">
    <property type="entry name" value="RNA_pol_sigma70_r2"/>
</dbReference>
<organism evidence="2 3">
    <name type="scientific">Modestobacter versicolor</name>
    <dbReference type="NCBI Taxonomy" id="429133"/>
    <lineage>
        <taxon>Bacteria</taxon>
        <taxon>Bacillati</taxon>
        <taxon>Actinomycetota</taxon>
        <taxon>Actinomycetes</taxon>
        <taxon>Geodermatophilales</taxon>
        <taxon>Geodermatophilaceae</taxon>
        <taxon>Modestobacter</taxon>
    </lineage>
</organism>
<comment type="caution">
    <text evidence="2">The sequence shown here is derived from an EMBL/GenBank/DDBJ whole genome shotgun (WGS) entry which is preliminary data.</text>
</comment>
<reference evidence="2 3" key="1">
    <citation type="submission" date="2018-06" db="EMBL/GenBank/DDBJ databases">
        <title>Draft genome sequence of Modestobacter versicolor CP153-2.</title>
        <authorList>
            <person name="Gundlapally S.R."/>
        </authorList>
    </citation>
    <scope>NUCLEOTIDE SEQUENCE [LARGE SCALE GENOMIC DNA]</scope>
    <source>
        <strain evidence="2 3">CP153-2</strain>
    </source>
</reference>